<evidence type="ECO:0000313" key="2">
    <source>
        <dbReference type="Proteomes" id="UP000723463"/>
    </source>
</evidence>
<proteinExistence type="predicted"/>
<reference evidence="1" key="1">
    <citation type="journal article" date="2020" name="Fungal Divers.">
        <title>Resolving the Mortierellaceae phylogeny through synthesis of multi-gene phylogenetics and phylogenomics.</title>
        <authorList>
            <person name="Vandepol N."/>
            <person name="Liber J."/>
            <person name="Desiro A."/>
            <person name="Na H."/>
            <person name="Kennedy M."/>
            <person name="Barry K."/>
            <person name="Grigoriev I.V."/>
            <person name="Miller A.N."/>
            <person name="O'Donnell K."/>
            <person name="Stajich J.E."/>
            <person name="Bonito G."/>
        </authorList>
    </citation>
    <scope>NUCLEOTIDE SEQUENCE</scope>
    <source>
        <strain evidence="1">NRRL 2591</strain>
    </source>
</reference>
<sequence>MELTLGTPLHKADIPFEIYERVSEVKPIGSAMYFHGTIANLFKQCGIYDEFVSAINTR</sequence>
<accession>A0A9P6EX51</accession>
<evidence type="ECO:0000313" key="1">
    <source>
        <dbReference type="EMBL" id="KAF9537002.1"/>
    </source>
</evidence>
<organism evidence="1 2">
    <name type="scientific">Mortierella hygrophila</name>
    <dbReference type="NCBI Taxonomy" id="979708"/>
    <lineage>
        <taxon>Eukaryota</taxon>
        <taxon>Fungi</taxon>
        <taxon>Fungi incertae sedis</taxon>
        <taxon>Mucoromycota</taxon>
        <taxon>Mortierellomycotina</taxon>
        <taxon>Mortierellomycetes</taxon>
        <taxon>Mortierellales</taxon>
        <taxon>Mortierellaceae</taxon>
        <taxon>Mortierella</taxon>
    </lineage>
</organism>
<gene>
    <name evidence="1" type="ORF">EC957_009054</name>
</gene>
<protein>
    <submittedName>
        <fullName evidence="1">Uncharacterized protein</fullName>
    </submittedName>
</protein>
<dbReference type="EMBL" id="JAAAXW010000487">
    <property type="protein sequence ID" value="KAF9537002.1"/>
    <property type="molecule type" value="Genomic_DNA"/>
</dbReference>
<comment type="caution">
    <text evidence="1">The sequence shown here is derived from an EMBL/GenBank/DDBJ whole genome shotgun (WGS) entry which is preliminary data.</text>
</comment>
<dbReference type="Proteomes" id="UP000723463">
    <property type="component" value="Unassembled WGS sequence"/>
</dbReference>
<name>A0A9P6EX51_9FUNG</name>
<dbReference type="AlphaFoldDB" id="A0A9P6EX51"/>
<keyword evidence="2" id="KW-1185">Reference proteome</keyword>